<dbReference type="EMBL" id="BDGG01000001">
    <property type="protein sequence ID" value="GAU88755.1"/>
    <property type="molecule type" value="Genomic_DNA"/>
</dbReference>
<sequence>MPVAAYCCNFHHRNMRQQRSIFSRQEGQDLPSLSKRSLVQLEQVCRFPHGIKATVAGSPTQTTHSLVTFESAACSCPAYCSDSPNKRGNISRKSWQNGTRITDV</sequence>
<accession>A0A1D1UK39</accession>
<feature type="region of interest" description="Disordered" evidence="1">
    <location>
        <begin position="85"/>
        <end position="104"/>
    </location>
</feature>
<protein>
    <submittedName>
        <fullName evidence="2">Uncharacterized protein</fullName>
    </submittedName>
</protein>
<organism evidence="2 3">
    <name type="scientific">Ramazzottius varieornatus</name>
    <name type="common">Water bear</name>
    <name type="synonym">Tardigrade</name>
    <dbReference type="NCBI Taxonomy" id="947166"/>
    <lineage>
        <taxon>Eukaryota</taxon>
        <taxon>Metazoa</taxon>
        <taxon>Ecdysozoa</taxon>
        <taxon>Tardigrada</taxon>
        <taxon>Eutardigrada</taxon>
        <taxon>Parachela</taxon>
        <taxon>Hypsibioidea</taxon>
        <taxon>Ramazzottiidae</taxon>
        <taxon>Ramazzottius</taxon>
    </lineage>
</organism>
<evidence type="ECO:0000313" key="3">
    <source>
        <dbReference type="Proteomes" id="UP000186922"/>
    </source>
</evidence>
<keyword evidence="3" id="KW-1185">Reference proteome</keyword>
<name>A0A1D1UK39_RAMVA</name>
<gene>
    <name evidence="2" type="primary">RvY_01392-1</name>
    <name evidence="2" type="synonym">RvY_01392.1</name>
    <name evidence="2" type="ORF">RvY_01392</name>
</gene>
<dbReference type="Proteomes" id="UP000186922">
    <property type="component" value="Unassembled WGS sequence"/>
</dbReference>
<comment type="caution">
    <text evidence="2">The sequence shown here is derived from an EMBL/GenBank/DDBJ whole genome shotgun (WGS) entry which is preliminary data.</text>
</comment>
<evidence type="ECO:0000256" key="1">
    <source>
        <dbReference type="SAM" id="MobiDB-lite"/>
    </source>
</evidence>
<reference evidence="2 3" key="1">
    <citation type="journal article" date="2016" name="Nat. Commun.">
        <title>Extremotolerant tardigrade genome and improved radiotolerance of human cultured cells by tardigrade-unique protein.</title>
        <authorList>
            <person name="Hashimoto T."/>
            <person name="Horikawa D.D."/>
            <person name="Saito Y."/>
            <person name="Kuwahara H."/>
            <person name="Kozuka-Hata H."/>
            <person name="Shin-I T."/>
            <person name="Minakuchi Y."/>
            <person name="Ohishi K."/>
            <person name="Motoyama A."/>
            <person name="Aizu T."/>
            <person name="Enomoto A."/>
            <person name="Kondo K."/>
            <person name="Tanaka S."/>
            <person name="Hara Y."/>
            <person name="Koshikawa S."/>
            <person name="Sagara H."/>
            <person name="Miura T."/>
            <person name="Yokobori S."/>
            <person name="Miyagawa K."/>
            <person name="Suzuki Y."/>
            <person name="Kubo T."/>
            <person name="Oyama M."/>
            <person name="Kohara Y."/>
            <person name="Fujiyama A."/>
            <person name="Arakawa K."/>
            <person name="Katayama T."/>
            <person name="Toyoda A."/>
            <person name="Kunieda T."/>
        </authorList>
    </citation>
    <scope>NUCLEOTIDE SEQUENCE [LARGE SCALE GENOMIC DNA]</scope>
    <source>
        <strain evidence="2 3">YOKOZUNA-1</strain>
    </source>
</reference>
<proteinExistence type="predicted"/>
<dbReference type="AlphaFoldDB" id="A0A1D1UK39"/>
<evidence type="ECO:0000313" key="2">
    <source>
        <dbReference type="EMBL" id="GAU88755.1"/>
    </source>
</evidence>